<feature type="compositionally biased region" description="Polar residues" evidence="1">
    <location>
        <begin position="340"/>
        <end position="350"/>
    </location>
</feature>
<evidence type="ECO:0000313" key="2">
    <source>
        <dbReference type="EMBL" id="PTD02896.1"/>
    </source>
</evidence>
<name>A0A2T4GH37_FUSCU</name>
<protein>
    <submittedName>
        <fullName evidence="2">Uncharacterized protein</fullName>
    </submittedName>
</protein>
<gene>
    <name evidence="2" type="ORF">FCULG_00009310</name>
</gene>
<accession>A0A2T4GH37</accession>
<evidence type="ECO:0000256" key="1">
    <source>
        <dbReference type="SAM" id="MobiDB-lite"/>
    </source>
</evidence>
<proteinExistence type="predicted"/>
<feature type="compositionally biased region" description="Basic and acidic residues" evidence="1">
    <location>
        <begin position="153"/>
        <end position="164"/>
    </location>
</feature>
<organism evidence="2 3">
    <name type="scientific">Fusarium culmorum</name>
    <dbReference type="NCBI Taxonomy" id="5516"/>
    <lineage>
        <taxon>Eukaryota</taxon>
        <taxon>Fungi</taxon>
        <taxon>Dikarya</taxon>
        <taxon>Ascomycota</taxon>
        <taxon>Pezizomycotina</taxon>
        <taxon>Sordariomycetes</taxon>
        <taxon>Hypocreomycetidae</taxon>
        <taxon>Hypocreales</taxon>
        <taxon>Nectriaceae</taxon>
        <taxon>Fusarium</taxon>
    </lineage>
</organism>
<evidence type="ECO:0000313" key="3">
    <source>
        <dbReference type="Proteomes" id="UP000241587"/>
    </source>
</evidence>
<feature type="compositionally biased region" description="Basic and acidic residues" evidence="1">
    <location>
        <begin position="280"/>
        <end position="293"/>
    </location>
</feature>
<sequence>MGLPLFIAPVESDLPSKAADKTSATAPSRSSIRRTRTTGRVNDRAERRRILRHYESLGQAGAFNPADFQPVRVEAGFPPDNDLTTRPLRDVLRDMNTSDEHRRDRVEEHLHSLFRDGSSASVNHTDLRAMGRANLARQNQVGLPPSATRRNRHLDGLGDRERSLSPEVWDTLLSTLTPDPQPPSAGSSFASNMASQSAGATSGTSFTAPDLSQDTAIDQACESGCEGSETEEPNPAQAILSRIRRRREEMRRVRVRMPGVEPDSLYNRPAGRDSGAVSSDSRHQRSPDGPVVDHLRRARLMRDRQSRNSYNRARQAWVGRLSVGNSDDEQGTERTRRSQESPAASGSNTHTGEEDWMGMQRIVNSMARREIIPDEYWIAAGLIPTLPGDGTE</sequence>
<feature type="region of interest" description="Disordered" evidence="1">
    <location>
        <begin position="254"/>
        <end position="293"/>
    </location>
</feature>
<keyword evidence="3" id="KW-1185">Reference proteome</keyword>
<feature type="region of interest" description="Disordered" evidence="1">
    <location>
        <begin position="132"/>
        <end position="210"/>
    </location>
</feature>
<dbReference type="AlphaFoldDB" id="A0A2T4GH37"/>
<reference evidence="2 3" key="1">
    <citation type="submission" date="2018-02" db="EMBL/GenBank/DDBJ databases">
        <title>Fusarium culmorum secondary metabolites in fungal-bacterial-plant interactions.</title>
        <authorList>
            <person name="Schmidt R."/>
        </authorList>
    </citation>
    <scope>NUCLEOTIDE SEQUENCE [LARGE SCALE GENOMIC DNA]</scope>
    <source>
        <strain evidence="2 3">PV</strain>
    </source>
</reference>
<dbReference type="OMA" id="YPWIESG"/>
<comment type="caution">
    <text evidence="2">The sequence shown here is derived from an EMBL/GenBank/DDBJ whole genome shotgun (WGS) entry which is preliminary data.</text>
</comment>
<dbReference type="EMBL" id="PVEM01000016">
    <property type="protein sequence ID" value="PTD02896.1"/>
    <property type="molecule type" value="Genomic_DNA"/>
</dbReference>
<dbReference type="OrthoDB" id="3946700at2759"/>
<feature type="compositionally biased region" description="Polar residues" evidence="1">
    <location>
        <begin position="172"/>
        <end position="193"/>
    </location>
</feature>
<dbReference type="Proteomes" id="UP000241587">
    <property type="component" value="Unassembled WGS sequence"/>
</dbReference>
<feature type="compositionally biased region" description="Low complexity" evidence="1">
    <location>
        <begin position="194"/>
        <end position="208"/>
    </location>
</feature>
<feature type="region of interest" description="Disordered" evidence="1">
    <location>
        <begin position="10"/>
        <end position="42"/>
    </location>
</feature>
<feature type="region of interest" description="Disordered" evidence="1">
    <location>
        <begin position="321"/>
        <end position="357"/>
    </location>
</feature>